<reference evidence="1 2" key="1">
    <citation type="journal article" date="2018" name="New Phytol.">
        <title>Phylogenomics of Endogonaceae and evolution of mycorrhizas within Mucoromycota.</title>
        <authorList>
            <person name="Chang Y."/>
            <person name="Desiro A."/>
            <person name="Na H."/>
            <person name="Sandor L."/>
            <person name="Lipzen A."/>
            <person name="Clum A."/>
            <person name="Barry K."/>
            <person name="Grigoriev I.V."/>
            <person name="Martin F.M."/>
            <person name="Stajich J.E."/>
            <person name="Smith M.E."/>
            <person name="Bonito G."/>
            <person name="Spatafora J.W."/>
        </authorList>
    </citation>
    <scope>NUCLEOTIDE SEQUENCE [LARGE SCALE GENOMIC DNA]</scope>
    <source>
        <strain evidence="1 2">AD002</strain>
    </source>
</reference>
<gene>
    <name evidence="1" type="ORF">BC938DRAFT_483253</name>
</gene>
<evidence type="ECO:0000313" key="1">
    <source>
        <dbReference type="EMBL" id="RUS27433.1"/>
    </source>
</evidence>
<dbReference type="EMBL" id="RBNJ01008401">
    <property type="protein sequence ID" value="RUS27433.1"/>
    <property type="molecule type" value="Genomic_DNA"/>
</dbReference>
<keyword evidence="2" id="KW-1185">Reference proteome</keyword>
<proteinExistence type="predicted"/>
<evidence type="ECO:0000313" key="2">
    <source>
        <dbReference type="Proteomes" id="UP000274822"/>
    </source>
</evidence>
<name>A0A433QCD1_9FUNG</name>
<dbReference type="Proteomes" id="UP000274822">
    <property type="component" value="Unassembled WGS sequence"/>
</dbReference>
<organism evidence="1 2">
    <name type="scientific">Jimgerdemannia flammicorona</name>
    <dbReference type="NCBI Taxonomy" id="994334"/>
    <lineage>
        <taxon>Eukaryota</taxon>
        <taxon>Fungi</taxon>
        <taxon>Fungi incertae sedis</taxon>
        <taxon>Mucoromycota</taxon>
        <taxon>Mucoromycotina</taxon>
        <taxon>Endogonomycetes</taxon>
        <taxon>Endogonales</taxon>
        <taxon>Endogonaceae</taxon>
        <taxon>Jimgerdemannia</taxon>
    </lineage>
</organism>
<protein>
    <submittedName>
        <fullName evidence="1">Uncharacterized protein</fullName>
    </submittedName>
</protein>
<accession>A0A433QCD1</accession>
<sequence>MPFITCLCRVTRFSYNTAIVVDTRYSLERTSLSKSPTEKPTPRIALHGEKLLCYIHVIVVNLNPDSNVPGIIEIGRVDLKRNYSYLNYYVMGLFLLTAAAEDNPILFMPK</sequence>
<dbReference type="AlphaFoldDB" id="A0A433QCD1"/>
<comment type="caution">
    <text evidence="1">The sequence shown here is derived from an EMBL/GenBank/DDBJ whole genome shotgun (WGS) entry which is preliminary data.</text>
</comment>